<dbReference type="RefSeq" id="WP_079567337.1">
    <property type="nucleotide sequence ID" value="NZ_LT670818.1"/>
</dbReference>
<dbReference type="AlphaFoldDB" id="A0A1M5M7H1"/>
<gene>
    <name evidence="1" type="ORF">SAMN05444169_3866</name>
</gene>
<sequence length="205" mass="22818">MDSDKSLGRIAVVKDLMHFFHLPGGETLGNLAEERARKRKQEAIDSIVQELEKGTDVVSAFDEKEVPEFVDMALRLIDAIEKGTAKRNLRLLAQVIVGLKKNRLFKFDNFQKWANILETLTRDELLVLGKAYVLMQREVHVWSLLVEELVPNTFPANGELDAVCAGLLRTGLMLPVPALGNLSYQPAKALLELGKLALLDPGSDE</sequence>
<reference evidence="1 2" key="1">
    <citation type="submission" date="2016-11" db="EMBL/GenBank/DDBJ databases">
        <authorList>
            <person name="Jaros S."/>
            <person name="Januszkiewicz K."/>
            <person name="Wedrychowicz H."/>
        </authorList>
    </citation>
    <scope>NUCLEOTIDE SEQUENCE [LARGE SCALE GENOMIC DNA]</scope>
    <source>
        <strain evidence="1 2">GAS242</strain>
    </source>
</reference>
<proteinExistence type="predicted"/>
<protein>
    <submittedName>
        <fullName evidence="1">Uncharacterized protein</fullName>
    </submittedName>
</protein>
<dbReference type="EMBL" id="LT670818">
    <property type="protein sequence ID" value="SHG73216.1"/>
    <property type="molecule type" value="Genomic_DNA"/>
</dbReference>
<accession>A0A1M5M7H1</accession>
<evidence type="ECO:0000313" key="2">
    <source>
        <dbReference type="Proteomes" id="UP000190675"/>
    </source>
</evidence>
<dbReference type="OrthoDB" id="8365990at2"/>
<dbReference type="Proteomes" id="UP000190675">
    <property type="component" value="Chromosome I"/>
</dbReference>
<name>A0A1M5M7H1_9BRAD</name>
<evidence type="ECO:0000313" key="1">
    <source>
        <dbReference type="EMBL" id="SHG73216.1"/>
    </source>
</evidence>
<organism evidence="1 2">
    <name type="scientific">Bradyrhizobium erythrophlei</name>
    <dbReference type="NCBI Taxonomy" id="1437360"/>
    <lineage>
        <taxon>Bacteria</taxon>
        <taxon>Pseudomonadati</taxon>
        <taxon>Pseudomonadota</taxon>
        <taxon>Alphaproteobacteria</taxon>
        <taxon>Hyphomicrobiales</taxon>
        <taxon>Nitrobacteraceae</taxon>
        <taxon>Bradyrhizobium</taxon>
    </lineage>
</organism>